<keyword evidence="1" id="KW-0812">Transmembrane</keyword>
<keyword evidence="3" id="KW-0808">Transferase</keyword>
<evidence type="ECO:0000256" key="1">
    <source>
        <dbReference type="SAM" id="Phobius"/>
    </source>
</evidence>
<gene>
    <name evidence="3" type="ORF">EPK99_12325</name>
</gene>
<evidence type="ECO:0000313" key="3">
    <source>
        <dbReference type="EMBL" id="RWX79326.1"/>
    </source>
</evidence>
<feature type="transmembrane region" description="Helical" evidence="1">
    <location>
        <begin position="150"/>
        <end position="167"/>
    </location>
</feature>
<keyword evidence="4" id="KW-1185">Reference proteome</keyword>
<dbReference type="Pfam" id="PF01757">
    <property type="entry name" value="Acyl_transf_3"/>
    <property type="match status" value="1"/>
</dbReference>
<evidence type="ECO:0000259" key="2">
    <source>
        <dbReference type="Pfam" id="PF01757"/>
    </source>
</evidence>
<protein>
    <submittedName>
        <fullName evidence="3">Acyltransferase</fullName>
    </submittedName>
</protein>
<feature type="transmembrane region" description="Helical" evidence="1">
    <location>
        <begin position="74"/>
        <end position="98"/>
    </location>
</feature>
<dbReference type="OrthoDB" id="9767863at2"/>
<dbReference type="RefSeq" id="WP_128443300.1">
    <property type="nucleotide sequence ID" value="NZ_SBIP01000002.1"/>
</dbReference>
<dbReference type="AlphaFoldDB" id="A0A3S4URJ5"/>
<feature type="domain" description="Acyltransferase 3" evidence="2">
    <location>
        <begin position="5"/>
        <end position="306"/>
    </location>
</feature>
<feature type="transmembrane region" description="Helical" evidence="1">
    <location>
        <begin position="118"/>
        <end position="143"/>
    </location>
</feature>
<feature type="transmembrane region" description="Helical" evidence="1">
    <location>
        <begin position="33"/>
        <end position="53"/>
    </location>
</feature>
<proteinExistence type="predicted"/>
<evidence type="ECO:0000313" key="4">
    <source>
        <dbReference type="Proteomes" id="UP000287687"/>
    </source>
</evidence>
<keyword evidence="1" id="KW-0472">Membrane</keyword>
<dbReference type="Proteomes" id="UP000287687">
    <property type="component" value="Unassembled WGS sequence"/>
</dbReference>
<keyword evidence="3" id="KW-0012">Acyltransferase</keyword>
<keyword evidence="1" id="KW-1133">Transmembrane helix</keyword>
<sequence>MPTLYSIQYLRALAALAVVVFHAGERGGLHFTIGAAGVDVFFVVSGFIMMAISDSRPTRPMSFLRNRLLRIAPSYWAATAVMLLGAVIGLFPNLRIGLTHTLASFLFIPMQSPSNGEMWPVLVQGWTLNYEIFFYVVFAATLFARPGLRLALLGSIFGLLTILGMLFRPADPLVAFYTAPVILEFVAGAVIAKLWQRGALPPASLGAVMAVLALAGFATIQILRMEFGPWTCGPLAVMLVIGALAIETRGKLPQFPALAYLGDSSYSIYLWHTFAISVALKAAGSLPPTLLLIVCVIIGTLAGILAYEGLERPLQFLLRGKRSSLWRFPIRRRA</sequence>
<accession>A0A3S4URJ5</accession>
<dbReference type="GO" id="GO:0000271">
    <property type="term" value="P:polysaccharide biosynthetic process"/>
    <property type="evidence" value="ECO:0007669"/>
    <property type="project" value="TreeGrafter"/>
</dbReference>
<organism evidence="3 4">
    <name type="scientific">Neorhizobium lilium</name>
    <dbReference type="NCBI Taxonomy" id="2503024"/>
    <lineage>
        <taxon>Bacteria</taxon>
        <taxon>Pseudomonadati</taxon>
        <taxon>Pseudomonadota</taxon>
        <taxon>Alphaproteobacteria</taxon>
        <taxon>Hyphomicrobiales</taxon>
        <taxon>Rhizobiaceae</taxon>
        <taxon>Rhizobium/Agrobacterium group</taxon>
        <taxon>Neorhizobium</taxon>
    </lineage>
</organism>
<feature type="transmembrane region" description="Helical" evidence="1">
    <location>
        <begin position="290"/>
        <end position="310"/>
    </location>
</feature>
<dbReference type="PANTHER" id="PTHR23028">
    <property type="entry name" value="ACETYLTRANSFERASE"/>
    <property type="match status" value="1"/>
</dbReference>
<name>A0A3S4URJ5_9HYPH</name>
<dbReference type="EMBL" id="SBIP01000002">
    <property type="protein sequence ID" value="RWX79326.1"/>
    <property type="molecule type" value="Genomic_DNA"/>
</dbReference>
<dbReference type="InterPro" id="IPR002656">
    <property type="entry name" value="Acyl_transf_3_dom"/>
</dbReference>
<dbReference type="PANTHER" id="PTHR23028:SF53">
    <property type="entry name" value="ACYL_TRANSF_3 DOMAIN-CONTAINING PROTEIN"/>
    <property type="match status" value="1"/>
</dbReference>
<dbReference type="GO" id="GO:0016747">
    <property type="term" value="F:acyltransferase activity, transferring groups other than amino-acyl groups"/>
    <property type="evidence" value="ECO:0007669"/>
    <property type="project" value="InterPro"/>
</dbReference>
<feature type="transmembrane region" description="Helical" evidence="1">
    <location>
        <begin position="266"/>
        <end position="284"/>
    </location>
</feature>
<reference evidence="3 4" key="1">
    <citation type="submission" date="2019-01" db="EMBL/GenBank/DDBJ databases">
        <title>The draft genome of Rhizobium sp. 24NR.</title>
        <authorList>
            <person name="Liu L."/>
            <person name="Liang L."/>
            <person name="Shi S."/>
            <person name="Xu L."/>
            <person name="Wang X."/>
            <person name="Li L."/>
            <person name="Zhang X."/>
        </authorList>
    </citation>
    <scope>NUCLEOTIDE SEQUENCE [LARGE SCALE GENOMIC DNA]</scope>
    <source>
        <strain evidence="3 4">24NR</strain>
    </source>
</reference>
<dbReference type="InterPro" id="IPR050879">
    <property type="entry name" value="Acyltransferase_3"/>
</dbReference>
<feature type="transmembrane region" description="Helical" evidence="1">
    <location>
        <begin position="228"/>
        <end position="246"/>
    </location>
</feature>
<comment type="caution">
    <text evidence="3">The sequence shown here is derived from an EMBL/GenBank/DDBJ whole genome shotgun (WGS) entry which is preliminary data.</text>
</comment>
<feature type="transmembrane region" description="Helical" evidence="1">
    <location>
        <begin position="173"/>
        <end position="192"/>
    </location>
</feature>
<feature type="transmembrane region" description="Helical" evidence="1">
    <location>
        <begin position="204"/>
        <end position="222"/>
    </location>
</feature>
<dbReference type="GO" id="GO:0016020">
    <property type="term" value="C:membrane"/>
    <property type="evidence" value="ECO:0007669"/>
    <property type="project" value="TreeGrafter"/>
</dbReference>